<organism evidence="2 3">
    <name type="scientific">Caerostris extrusa</name>
    <name type="common">Bark spider</name>
    <name type="synonym">Caerostris bankana</name>
    <dbReference type="NCBI Taxonomy" id="172846"/>
    <lineage>
        <taxon>Eukaryota</taxon>
        <taxon>Metazoa</taxon>
        <taxon>Ecdysozoa</taxon>
        <taxon>Arthropoda</taxon>
        <taxon>Chelicerata</taxon>
        <taxon>Arachnida</taxon>
        <taxon>Araneae</taxon>
        <taxon>Araneomorphae</taxon>
        <taxon>Entelegynae</taxon>
        <taxon>Araneoidea</taxon>
        <taxon>Araneidae</taxon>
        <taxon>Caerostris</taxon>
    </lineage>
</organism>
<evidence type="ECO:0000256" key="1">
    <source>
        <dbReference type="SAM" id="MobiDB-lite"/>
    </source>
</evidence>
<dbReference type="AlphaFoldDB" id="A0AAV4RL19"/>
<evidence type="ECO:0000313" key="2">
    <source>
        <dbReference type="EMBL" id="GIY22165.1"/>
    </source>
</evidence>
<name>A0AAV4RL19_CAEEX</name>
<dbReference type="EMBL" id="BPLR01008113">
    <property type="protein sequence ID" value="GIY22165.1"/>
    <property type="molecule type" value="Genomic_DNA"/>
</dbReference>
<sequence>MLILSPRGMAIENNLSVIQHEGDEENTTPSPTTKKGGHLASALVVAARSPPPTYRRERSAETCVPVAASLRTVTGNRVCGRSPLREPGEASAAGPRLLIAPKVTGGDSRGSGGGESDAEVRPEYGCSCIGLGENWLRIRSVTFSHCRLEYLKDGV</sequence>
<proteinExistence type="predicted"/>
<protein>
    <submittedName>
        <fullName evidence="2">Uncharacterized protein</fullName>
    </submittedName>
</protein>
<reference evidence="2 3" key="1">
    <citation type="submission" date="2021-06" db="EMBL/GenBank/DDBJ databases">
        <title>Caerostris extrusa draft genome.</title>
        <authorList>
            <person name="Kono N."/>
            <person name="Arakawa K."/>
        </authorList>
    </citation>
    <scope>NUCLEOTIDE SEQUENCE [LARGE SCALE GENOMIC DNA]</scope>
</reference>
<feature type="region of interest" description="Disordered" evidence="1">
    <location>
        <begin position="79"/>
        <end position="119"/>
    </location>
</feature>
<comment type="caution">
    <text evidence="2">The sequence shown here is derived from an EMBL/GenBank/DDBJ whole genome shotgun (WGS) entry which is preliminary data.</text>
</comment>
<keyword evidence="3" id="KW-1185">Reference proteome</keyword>
<gene>
    <name evidence="2" type="ORF">CEXT_527221</name>
</gene>
<evidence type="ECO:0000313" key="3">
    <source>
        <dbReference type="Proteomes" id="UP001054945"/>
    </source>
</evidence>
<accession>A0AAV4RL19</accession>
<dbReference type="Proteomes" id="UP001054945">
    <property type="component" value="Unassembled WGS sequence"/>
</dbReference>